<dbReference type="AlphaFoldDB" id="A0A8J6YNR9"/>
<protein>
    <submittedName>
        <fullName evidence="1">PD-(D/E)XK motif protein</fullName>
    </submittedName>
</protein>
<dbReference type="Proteomes" id="UP000631034">
    <property type="component" value="Unassembled WGS sequence"/>
</dbReference>
<name>A0A8J6YNR9_9PROT</name>
<dbReference type="InterPro" id="IPR025534">
    <property type="entry name" value="DUF4420"/>
</dbReference>
<proteinExistence type="predicted"/>
<gene>
    <name evidence="1" type="ORF">IHV25_10095</name>
</gene>
<organism evidence="1 2">
    <name type="scientific">Phaeovibrio sulfidiphilus</name>
    <dbReference type="NCBI Taxonomy" id="1220600"/>
    <lineage>
        <taxon>Bacteria</taxon>
        <taxon>Pseudomonadati</taxon>
        <taxon>Pseudomonadota</taxon>
        <taxon>Alphaproteobacteria</taxon>
        <taxon>Rhodospirillales</taxon>
        <taxon>Rhodospirillaceae</taxon>
        <taxon>Phaeovibrio</taxon>
    </lineage>
</organism>
<comment type="caution">
    <text evidence="1">The sequence shown here is derived from an EMBL/GenBank/DDBJ whole genome shotgun (WGS) entry which is preliminary data.</text>
</comment>
<sequence length="336" mass="37294">MTGWTEEGLNRIWKALSKIEASDGWRFLHLTDISSVSIMAGCELPLGRESLILSFPGSRAVNPEKLPDGKGFDVSHIASQTEFAGRTAIALVRRSEGSLDIFTSMVVDILRTIELSAPSGANRTVMDAFLTRLKEWQLFMARARHPLSSAEIIGLFGELWLLRHFLDTSLGIEALDCWQTNLHAAQDFRIKQGGAIEVKSTMQTGQFLAQISSIEQLDGAWTPIFLAALRFEENKNGISLADLVSQLRQSFGRAGAQTRFDALLTLMGYLDEHNTHYERKLALKEARVFRVDDNMPRLTRASLPLAIRSAQYVLDVDALSVPAVGLSELTQEFGLD</sequence>
<reference evidence="1" key="1">
    <citation type="submission" date="2020-10" db="EMBL/GenBank/DDBJ databases">
        <title>Genome sequence of the unusual species of purple photosynthetic bacteria, Phaeovibrio sulfidiphilus DSM 23193, type strain.</title>
        <authorList>
            <person name="Kyndt J.A."/>
            <person name="Meyer T.E."/>
        </authorList>
    </citation>
    <scope>NUCLEOTIDE SEQUENCE</scope>
    <source>
        <strain evidence="1">DSM 23193</strain>
    </source>
</reference>
<dbReference type="RefSeq" id="WP_192535005.1">
    <property type="nucleotide sequence ID" value="NZ_JACZHT010000011.1"/>
</dbReference>
<evidence type="ECO:0000313" key="2">
    <source>
        <dbReference type="Proteomes" id="UP000631034"/>
    </source>
</evidence>
<keyword evidence="2" id="KW-1185">Reference proteome</keyword>
<evidence type="ECO:0000313" key="1">
    <source>
        <dbReference type="EMBL" id="MBE1237990.1"/>
    </source>
</evidence>
<dbReference type="EMBL" id="JACZHT010000011">
    <property type="protein sequence ID" value="MBE1237990.1"/>
    <property type="molecule type" value="Genomic_DNA"/>
</dbReference>
<dbReference type="Pfam" id="PF14390">
    <property type="entry name" value="DUF4420"/>
    <property type="match status" value="1"/>
</dbReference>
<accession>A0A8J6YNR9</accession>